<dbReference type="Proteomes" id="UP000255082">
    <property type="component" value="Unassembled WGS sequence"/>
</dbReference>
<evidence type="ECO:0000313" key="1">
    <source>
        <dbReference type="EMBL" id="SUA47353.1"/>
    </source>
</evidence>
<accession>A0A378X482</accession>
<sequence length="135" mass="14867">MTPEQLPSSVDLLSRTVGHPFLDAQLATVNLTMRQALTLCDAISVPLADLDHQWLHTPGTAMATVLRTAAREPHHNERWGVTFTDLADTCEAWSPAQAFAVLDAITRSRALQAGWTDAIHMVGLWHRQPVAEQHA</sequence>
<reference evidence="1 2" key="1">
    <citation type="submission" date="2018-06" db="EMBL/GenBank/DDBJ databases">
        <authorList>
            <consortium name="Pathogen Informatics"/>
            <person name="Doyle S."/>
        </authorList>
    </citation>
    <scope>NUCLEOTIDE SEQUENCE [LARGE SCALE GENOMIC DNA]</scope>
    <source>
        <strain evidence="1 2">NCTC13184</strain>
    </source>
</reference>
<proteinExistence type="predicted"/>
<protein>
    <submittedName>
        <fullName evidence="1">Uncharacterized protein</fullName>
    </submittedName>
</protein>
<name>A0A378X482_9NOCA</name>
<dbReference type="AlphaFoldDB" id="A0A378X482"/>
<dbReference type="EMBL" id="UGRU01000001">
    <property type="protein sequence ID" value="SUA47353.1"/>
    <property type="molecule type" value="Genomic_DNA"/>
</dbReference>
<evidence type="ECO:0000313" key="2">
    <source>
        <dbReference type="Proteomes" id="UP000255082"/>
    </source>
</evidence>
<gene>
    <name evidence="1" type="ORF">NCTC13184_05894</name>
</gene>
<organism evidence="1 2">
    <name type="scientific">Nocardia africana</name>
    <dbReference type="NCBI Taxonomy" id="134964"/>
    <lineage>
        <taxon>Bacteria</taxon>
        <taxon>Bacillati</taxon>
        <taxon>Actinomycetota</taxon>
        <taxon>Actinomycetes</taxon>
        <taxon>Mycobacteriales</taxon>
        <taxon>Nocardiaceae</taxon>
        <taxon>Nocardia</taxon>
    </lineage>
</organism>